<evidence type="ECO:0000313" key="2">
    <source>
        <dbReference type="EMBL" id="CAH2247735.1"/>
    </source>
</evidence>
<organism evidence="2 3">
    <name type="scientific">Pelobates cultripes</name>
    <name type="common">Western spadefoot toad</name>
    <dbReference type="NCBI Taxonomy" id="61616"/>
    <lineage>
        <taxon>Eukaryota</taxon>
        <taxon>Metazoa</taxon>
        <taxon>Chordata</taxon>
        <taxon>Craniata</taxon>
        <taxon>Vertebrata</taxon>
        <taxon>Euteleostomi</taxon>
        <taxon>Amphibia</taxon>
        <taxon>Batrachia</taxon>
        <taxon>Anura</taxon>
        <taxon>Pelobatoidea</taxon>
        <taxon>Pelobatidae</taxon>
        <taxon>Pelobates</taxon>
    </lineage>
</organism>
<gene>
    <name evidence="2" type="ORF">PECUL_23A037633</name>
</gene>
<dbReference type="Proteomes" id="UP001295444">
    <property type="component" value="Chromosome 02"/>
</dbReference>
<dbReference type="AlphaFoldDB" id="A0AAD1RBR9"/>
<accession>A0AAD1RBR9</accession>
<evidence type="ECO:0000256" key="1">
    <source>
        <dbReference type="SAM" id="MobiDB-lite"/>
    </source>
</evidence>
<name>A0AAD1RBR9_PELCU</name>
<protein>
    <submittedName>
        <fullName evidence="2">Uncharacterized protein</fullName>
    </submittedName>
</protein>
<reference evidence="2" key="1">
    <citation type="submission" date="2022-03" db="EMBL/GenBank/DDBJ databases">
        <authorList>
            <person name="Alioto T."/>
            <person name="Alioto T."/>
            <person name="Gomez Garrido J."/>
        </authorList>
    </citation>
    <scope>NUCLEOTIDE SEQUENCE</scope>
</reference>
<feature type="region of interest" description="Disordered" evidence="1">
    <location>
        <begin position="42"/>
        <end position="85"/>
    </location>
</feature>
<sequence>MSDHPEPAVSAELKAWLQAAIADTIPMALAAFRDQPLAAPTATITQLSDSDDSRVSDHDEAPHKRPWKGDSDSAGKGKVPAKTAKLSHAKRTFNKGLTFGYHGWTNRSAYSDEDLPHNKTS</sequence>
<evidence type="ECO:0000313" key="3">
    <source>
        <dbReference type="Proteomes" id="UP001295444"/>
    </source>
</evidence>
<feature type="compositionally biased region" description="Basic and acidic residues" evidence="1">
    <location>
        <begin position="51"/>
        <end position="75"/>
    </location>
</feature>
<dbReference type="EMBL" id="OW240913">
    <property type="protein sequence ID" value="CAH2247735.1"/>
    <property type="molecule type" value="Genomic_DNA"/>
</dbReference>
<keyword evidence="3" id="KW-1185">Reference proteome</keyword>
<proteinExistence type="predicted"/>
<feature type="region of interest" description="Disordered" evidence="1">
    <location>
        <begin position="102"/>
        <end position="121"/>
    </location>
</feature>